<proteinExistence type="predicted"/>
<evidence type="ECO:0000256" key="1">
    <source>
        <dbReference type="SAM" id="MobiDB-lite"/>
    </source>
</evidence>
<dbReference type="EMBL" id="BFEA01000086">
    <property type="protein sequence ID" value="GBG67350.1"/>
    <property type="molecule type" value="Genomic_DNA"/>
</dbReference>
<keyword evidence="3" id="KW-1185">Reference proteome</keyword>
<dbReference type="Proteomes" id="UP000265515">
    <property type="component" value="Unassembled WGS sequence"/>
</dbReference>
<reference evidence="2 3" key="1">
    <citation type="journal article" date="2018" name="Cell">
        <title>The Chara Genome: Secondary Complexity and Implications for Plant Terrestrialization.</title>
        <authorList>
            <person name="Nishiyama T."/>
            <person name="Sakayama H."/>
            <person name="Vries J.D."/>
            <person name="Buschmann H."/>
            <person name="Saint-Marcoux D."/>
            <person name="Ullrich K.K."/>
            <person name="Haas F.B."/>
            <person name="Vanderstraeten L."/>
            <person name="Becker D."/>
            <person name="Lang D."/>
            <person name="Vosolsobe S."/>
            <person name="Rombauts S."/>
            <person name="Wilhelmsson P.K.I."/>
            <person name="Janitza P."/>
            <person name="Kern R."/>
            <person name="Heyl A."/>
            <person name="Rumpler F."/>
            <person name="Villalobos L.I.A.C."/>
            <person name="Clay J.M."/>
            <person name="Skokan R."/>
            <person name="Toyoda A."/>
            <person name="Suzuki Y."/>
            <person name="Kagoshima H."/>
            <person name="Schijlen E."/>
            <person name="Tajeshwar N."/>
            <person name="Catarino B."/>
            <person name="Hetherington A.J."/>
            <person name="Saltykova A."/>
            <person name="Bonnot C."/>
            <person name="Breuninger H."/>
            <person name="Symeonidi A."/>
            <person name="Radhakrishnan G.V."/>
            <person name="Van Nieuwerburgh F."/>
            <person name="Deforce D."/>
            <person name="Chang C."/>
            <person name="Karol K.G."/>
            <person name="Hedrich R."/>
            <person name="Ulvskov P."/>
            <person name="Glockner G."/>
            <person name="Delwiche C.F."/>
            <person name="Petrasek J."/>
            <person name="Van de Peer Y."/>
            <person name="Friml J."/>
            <person name="Beilby M."/>
            <person name="Dolan L."/>
            <person name="Kohara Y."/>
            <person name="Sugano S."/>
            <person name="Fujiyama A."/>
            <person name="Delaux P.-M."/>
            <person name="Quint M."/>
            <person name="TheiBen G."/>
            <person name="Hagemann M."/>
            <person name="Harholt J."/>
            <person name="Dunand C."/>
            <person name="Zachgo S."/>
            <person name="Langdale J."/>
            <person name="Maumus F."/>
            <person name="Straeten D.V.D."/>
            <person name="Gould S.B."/>
            <person name="Rensing S.A."/>
        </authorList>
    </citation>
    <scope>NUCLEOTIDE SEQUENCE [LARGE SCALE GENOMIC DNA]</scope>
    <source>
        <strain evidence="2 3">S276</strain>
    </source>
</reference>
<accession>A0A388KBC0</accession>
<dbReference type="AlphaFoldDB" id="A0A388KBC0"/>
<feature type="region of interest" description="Disordered" evidence="1">
    <location>
        <begin position="176"/>
        <end position="297"/>
    </location>
</feature>
<feature type="compositionally biased region" description="Basic and acidic residues" evidence="1">
    <location>
        <begin position="233"/>
        <end position="248"/>
    </location>
</feature>
<protein>
    <submittedName>
        <fullName evidence="2">Uncharacterized protein</fullName>
    </submittedName>
</protein>
<feature type="compositionally biased region" description="Basic and acidic residues" evidence="1">
    <location>
        <begin position="268"/>
        <end position="281"/>
    </location>
</feature>
<name>A0A388KBC0_CHABU</name>
<dbReference type="Gramene" id="GBG67350">
    <property type="protein sequence ID" value="GBG67350"/>
    <property type="gene ID" value="CBR_g487"/>
</dbReference>
<feature type="compositionally biased region" description="Polar residues" evidence="1">
    <location>
        <begin position="186"/>
        <end position="202"/>
    </location>
</feature>
<comment type="caution">
    <text evidence="2">The sequence shown here is derived from an EMBL/GenBank/DDBJ whole genome shotgun (WGS) entry which is preliminary data.</text>
</comment>
<evidence type="ECO:0000313" key="3">
    <source>
        <dbReference type="Proteomes" id="UP000265515"/>
    </source>
</evidence>
<feature type="compositionally biased region" description="Polar residues" evidence="1">
    <location>
        <begin position="216"/>
        <end position="227"/>
    </location>
</feature>
<gene>
    <name evidence="2" type="ORF">CBR_g487</name>
</gene>
<evidence type="ECO:0000313" key="2">
    <source>
        <dbReference type="EMBL" id="GBG67350.1"/>
    </source>
</evidence>
<sequence>MEDRVRHSIRQCYDEGVFSVEPNMGEVVEDERGRRFKVNESLDAIKEKWFKERTVIFIFQDEARNLTRGVKDDLIRSFEDGWLARRVPLDAMYYLPSAVEGLIGGLKQMHAPEANRSRPKLMNVKIDMEPQARFKVEDTLNIESPKGEWWKVEVATPYSDWCRKCRWYFHTEQNCPRQGFDRNPRRQGNTNQPQPRVTNSSDPRGAARPAEGTVRSDANPQASQTSRGPGVIGDRETVHPVQRRDTSTQREGQPSHAAQAFRDPGVIGDREAMLQSQRRDTSAQWEGQPIHTAQASD</sequence>
<organism evidence="2 3">
    <name type="scientific">Chara braunii</name>
    <name type="common">Braun's stonewort</name>
    <dbReference type="NCBI Taxonomy" id="69332"/>
    <lineage>
        <taxon>Eukaryota</taxon>
        <taxon>Viridiplantae</taxon>
        <taxon>Streptophyta</taxon>
        <taxon>Charophyceae</taxon>
        <taxon>Charales</taxon>
        <taxon>Characeae</taxon>
        <taxon>Chara</taxon>
    </lineage>
</organism>